<keyword evidence="3" id="KW-1185">Reference proteome</keyword>
<name>A0A3M2LBU2_9NOCA</name>
<proteinExistence type="predicted"/>
<keyword evidence="1" id="KW-1133">Transmembrane helix</keyword>
<feature type="transmembrane region" description="Helical" evidence="1">
    <location>
        <begin position="448"/>
        <end position="472"/>
    </location>
</feature>
<feature type="transmembrane region" description="Helical" evidence="1">
    <location>
        <begin position="360"/>
        <end position="382"/>
    </location>
</feature>
<accession>A0A3M2LBU2</accession>
<feature type="transmembrane region" description="Helical" evidence="1">
    <location>
        <begin position="479"/>
        <end position="499"/>
    </location>
</feature>
<dbReference type="AlphaFoldDB" id="A0A3M2LBU2"/>
<feature type="transmembrane region" description="Helical" evidence="1">
    <location>
        <begin position="96"/>
        <end position="117"/>
    </location>
</feature>
<comment type="caution">
    <text evidence="2">The sequence shown here is derived from an EMBL/GenBank/DDBJ whole genome shotgun (WGS) entry which is preliminary data.</text>
</comment>
<feature type="transmembrane region" description="Helical" evidence="1">
    <location>
        <begin position="138"/>
        <end position="164"/>
    </location>
</feature>
<dbReference type="EMBL" id="RFFH01000001">
    <property type="protein sequence ID" value="RMI35012.1"/>
    <property type="molecule type" value="Genomic_DNA"/>
</dbReference>
<feature type="transmembrane region" description="Helical" evidence="1">
    <location>
        <begin position="411"/>
        <end position="436"/>
    </location>
</feature>
<reference evidence="2 3" key="1">
    <citation type="submission" date="2018-10" db="EMBL/GenBank/DDBJ databases">
        <title>Isolation from cow dung.</title>
        <authorList>
            <person name="Ling L."/>
        </authorList>
    </citation>
    <scope>NUCLEOTIDE SEQUENCE [LARGE SCALE GENOMIC DNA]</scope>
    <source>
        <strain evidence="2 3">NEAU-LL90</strain>
    </source>
</reference>
<sequence>MTTTLARPDAGFVRSASEFTGTGRLLRLYLRRDRIVLPLWVLLLSLPLGSVYVTSTNKVYSTPTELESFRQSILNSPAELAMYGPMYNISHGAAGVWKAGMFHAIIAIATILTVIRHTRAEEESGREELLAATRVGRLANLTAALLLACGAAVATGVVSALSISSAGVPLAGSLAFGLAEAGAGVVFATVAAVTAQLSASARTARGIGFAVLATAFLLRAVGDMRSGDGPANPLTWLSPLGWSLQVRPFAGDRWWVLSLHVVAAVLLTLLAYALLRHRDLGAGLLAERLGPPTAGRALTGPIGLAWRLQRGTIVAWTIGFALYGTVIGSVVHGIGDQIGSSKTAIDVIERLGGTQRLEDAVLVAMFTMLGLMAAGMSISSALRLSGEENADRAEPVLAAAVGRIRWATSHLLFALAGPALALLVSGLCCGVVYGIAAHDVSGKLGRVLGGALVQLPAVWVFTGLAVAGFGLLPRRASTVWGLFVAAVALYLIGSVGDMPQGLLDLNPFAHLPKLPGGEFAVLPVAVLLAIAAALITVGLYGFRRRDLR</sequence>
<evidence type="ECO:0000313" key="2">
    <source>
        <dbReference type="EMBL" id="RMI35012.1"/>
    </source>
</evidence>
<gene>
    <name evidence="2" type="ORF">EBN03_01350</name>
</gene>
<dbReference type="OrthoDB" id="2014935at2"/>
<feature type="transmembrane region" description="Helical" evidence="1">
    <location>
        <begin position="170"/>
        <end position="194"/>
    </location>
</feature>
<feature type="transmembrane region" description="Helical" evidence="1">
    <location>
        <begin position="206"/>
        <end position="222"/>
    </location>
</feature>
<dbReference type="RefSeq" id="WP_122185984.1">
    <property type="nucleotide sequence ID" value="NZ_RFFH01000001.1"/>
</dbReference>
<dbReference type="Proteomes" id="UP000279275">
    <property type="component" value="Unassembled WGS sequence"/>
</dbReference>
<evidence type="ECO:0000256" key="1">
    <source>
        <dbReference type="SAM" id="Phobius"/>
    </source>
</evidence>
<feature type="transmembrane region" description="Helical" evidence="1">
    <location>
        <begin position="254"/>
        <end position="275"/>
    </location>
</feature>
<organism evidence="2 3">
    <name type="scientific">Nocardia stercoris</name>
    <dbReference type="NCBI Taxonomy" id="2483361"/>
    <lineage>
        <taxon>Bacteria</taxon>
        <taxon>Bacillati</taxon>
        <taxon>Actinomycetota</taxon>
        <taxon>Actinomycetes</taxon>
        <taxon>Mycobacteriales</taxon>
        <taxon>Nocardiaceae</taxon>
        <taxon>Nocardia</taxon>
    </lineage>
</organism>
<keyword evidence="1" id="KW-0812">Transmembrane</keyword>
<protein>
    <submittedName>
        <fullName evidence="2">ABC transporter permease</fullName>
    </submittedName>
</protein>
<keyword evidence="1" id="KW-0472">Membrane</keyword>
<evidence type="ECO:0000313" key="3">
    <source>
        <dbReference type="Proteomes" id="UP000279275"/>
    </source>
</evidence>
<feature type="transmembrane region" description="Helical" evidence="1">
    <location>
        <begin position="519"/>
        <end position="542"/>
    </location>
</feature>
<feature type="transmembrane region" description="Helical" evidence="1">
    <location>
        <begin position="313"/>
        <end position="334"/>
    </location>
</feature>
<feature type="transmembrane region" description="Helical" evidence="1">
    <location>
        <begin position="35"/>
        <end position="53"/>
    </location>
</feature>